<name>A0A9X3YMM5_9GAMM</name>
<dbReference type="InterPro" id="IPR006597">
    <property type="entry name" value="Sel1-like"/>
</dbReference>
<dbReference type="InterPro" id="IPR011990">
    <property type="entry name" value="TPR-like_helical_dom_sf"/>
</dbReference>
<keyword evidence="2" id="KW-1185">Reference proteome</keyword>
<sequence length="155" mass="17145">MLEETLFNAADAAYDAADYATAFRLFTQCAELGESAAMSRLALMCDLGHGVPIDIEAAVAWDLKAIEAGCTSSMFNLAVTFRRCGQIRSSRLWFERALDAGHGEAAIELAKLYSVSDREADTAIAYLRRALEFDDLIDDDRAEAQELLARDPRDW</sequence>
<dbReference type="EMBL" id="JAOVZO020000017">
    <property type="protein sequence ID" value="MDC8013548.1"/>
    <property type="molecule type" value="Genomic_DNA"/>
</dbReference>
<dbReference type="PANTHER" id="PTHR45088">
    <property type="entry name" value="OSJNBA0022H21.17 PROTEIN"/>
    <property type="match status" value="1"/>
</dbReference>
<dbReference type="InterPro" id="IPR053301">
    <property type="entry name" value="F-box_motif"/>
</dbReference>
<gene>
    <name evidence="1" type="ORF">OD750_013480</name>
</gene>
<evidence type="ECO:0000313" key="2">
    <source>
        <dbReference type="Proteomes" id="UP001139971"/>
    </source>
</evidence>
<dbReference type="Gene3D" id="1.25.40.10">
    <property type="entry name" value="Tetratricopeptide repeat domain"/>
    <property type="match status" value="1"/>
</dbReference>
<accession>A0A9X3YMM5</accession>
<proteinExistence type="predicted"/>
<dbReference type="SUPFAM" id="SSF81901">
    <property type="entry name" value="HCP-like"/>
    <property type="match status" value="1"/>
</dbReference>
<reference evidence="1" key="1">
    <citation type="submission" date="2023-02" db="EMBL/GenBank/DDBJ databases">
        <title>Tahibacter soli sp. nov. isolated from soil.</title>
        <authorList>
            <person name="Baek J.H."/>
            <person name="Lee J.K."/>
            <person name="Choi D.G."/>
            <person name="Jeon C.O."/>
        </authorList>
    </citation>
    <scope>NUCLEOTIDE SEQUENCE</scope>
    <source>
        <strain evidence="1">BL</strain>
    </source>
</reference>
<evidence type="ECO:0000313" key="1">
    <source>
        <dbReference type="EMBL" id="MDC8013548.1"/>
    </source>
</evidence>
<evidence type="ECO:0008006" key="3">
    <source>
        <dbReference type="Google" id="ProtNLM"/>
    </source>
</evidence>
<dbReference type="PANTHER" id="PTHR45088:SF1">
    <property type="entry name" value="OS04G0476000 PROTEIN"/>
    <property type="match status" value="1"/>
</dbReference>
<protein>
    <recommendedName>
        <fullName evidence="3">Sel1 repeat family protein</fullName>
    </recommendedName>
</protein>
<dbReference type="Pfam" id="PF08238">
    <property type="entry name" value="Sel1"/>
    <property type="match status" value="4"/>
</dbReference>
<dbReference type="AlphaFoldDB" id="A0A9X3YMM5"/>
<organism evidence="1 2">
    <name type="scientific">Tahibacter soli</name>
    <dbReference type="NCBI Taxonomy" id="2983605"/>
    <lineage>
        <taxon>Bacteria</taxon>
        <taxon>Pseudomonadati</taxon>
        <taxon>Pseudomonadota</taxon>
        <taxon>Gammaproteobacteria</taxon>
        <taxon>Lysobacterales</taxon>
        <taxon>Rhodanobacteraceae</taxon>
        <taxon>Tahibacter</taxon>
    </lineage>
</organism>
<comment type="caution">
    <text evidence="1">The sequence shown here is derived from an EMBL/GenBank/DDBJ whole genome shotgun (WGS) entry which is preliminary data.</text>
</comment>
<dbReference type="Proteomes" id="UP001139971">
    <property type="component" value="Unassembled WGS sequence"/>
</dbReference>
<dbReference type="RefSeq" id="WP_263545754.1">
    <property type="nucleotide sequence ID" value="NZ_JAOVZO020000017.1"/>
</dbReference>